<keyword evidence="3" id="KW-1185">Reference proteome</keyword>
<sequence>MATHSHSLPLGSFSMEGFQRLSFIAANALRRRFARHGTWVYTRSCLQLRVLVDGEDVGRILLRVLLAVPALHVHRTSDGKDGASASRRGNGNRRVQGVRSLLTRLELDSLHAEGSLLLSVLAGTAAALSERLLLGLVRVVACRSSSGGAAAVAAEDSVEVVVAADDSVEVVVAADDSVEVVVAAEDSVEVVVAAEDSVEVVVAAEDSVEVVVAAEDSVEVVEVADPSVEVVAVPSLPAVENSWLHEAESVAPPTALLSPVPLPATENSWLHESSAVSLLPATENSWLQDSEPAMSYSFEQSEPAMSYPSEQSSLPAMS</sequence>
<feature type="compositionally biased region" description="Polar residues" evidence="1">
    <location>
        <begin position="308"/>
        <end position="318"/>
    </location>
</feature>
<name>A0A9W6YBD7_9STRA</name>
<proteinExistence type="predicted"/>
<dbReference type="AlphaFoldDB" id="A0A9W6YBD7"/>
<gene>
    <name evidence="2" type="ORF">Pfra01_002506100</name>
</gene>
<organism evidence="2 3">
    <name type="scientific">Phytophthora fragariaefolia</name>
    <dbReference type="NCBI Taxonomy" id="1490495"/>
    <lineage>
        <taxon>Eukaryota</taxon>
        <taxon>Sar</taxon>
        <taxon>Stramenopiles</taxon>
        <taxon>Oomycota</taxon>
        <taxon>Peronosporomycetes</taxon>
        <taxon>Peronosporales</taxon>
        <taxon>Peronosporaceae</taxon>
        <taxon>Phytophthora</taxon>
    </lineage>
</organism>
<reference evidence="2" key="1">
    <citation type="submission" date="2023-04" db="EMBL/GenBank/DDBJ databases">
        <title>Phytophthora fragariaefolia NBRC 109709.</title>
        <authorList>
            <person name="Ichikawa N."/>
            <person name="Sato H."/>
            <person name="Tonouchi N."/>
        </authorList>
    </citation>
    <scope>NUCLEOTIDE SEQUENCE</scope>
    <source>
        <strain evidence="2">NBRC 109709</strain>
    </source>
</reference>
<accession>A0A9W6YBD7</accession>
<protein>
    <submittedName>
        <fullName evidence="2">Unnamed protein product</fullName>
    </submittedName>
</protein>
<comment type="caution">
    <text evidence="2">The sequence shown here is derived from an EMBL/GenBank/DDBJ whole genome shotgun (WGS) entry which is preliminary data.</text>
</comment>
<evidence type="ECO:0000313" key="3">
    <source>
        <dbReference type="Proteomes" id="UP001165121"/>
    </source>
</evidence>
<feature type="region of interest" description="Disordered" evidence="1">
    <location>
        <begin position="292"/>
        <end position="318"/>
    </location>
</feature>
<dbReference type="EMBL" id="BSXT01004653">
    <property type="protein sequence ID" value="GMF58396.1"/>
    <property type="molecule type" value="Genomic_DNA"/>
</dbReference>
<dbReference type="Proteomes" id="UP001165121">
    <property type="component" value="Unassembled WGS sequence"/>
</dbReference>
<evidence type="ECO:0000256" key="1">
    <source>
        <dbReference type="SAM" id="MobiDB-lite"/>
    </source>
</evidence>
<evidence type="ECO:0000313" key="2">
    <source>
        <dbReference type="EMBL" id="GMF58396.1"/>
    </source>
</evidence>